<dbReference type="SMART" id="SM00448">
    <property type="entry name" value="REC"/>
    <property type="match status" value="2"/>
</dbReference>
<evidence type="ECO:0000256" key="1">
    <source>
        <dbReference type="ARBA" id="ARBA00000085"/>
    </source>
</evidence>
<evidence type="ECO:0000256" key="3">
    <source>
        <dbReference type="ARBA" id="ARBA00022553"/>
    </source>
</evidence>
<dbReference type="Gene3D" id="1.20.120.160">
    <property type="entry name" value="HPT domain"/>
    <property type="match status" value="1"/>
</dbReference>
<dbReference type="SUPFAM" id="SSF52172">
    <property type="entry name" value="CheY-like"/>
    <property type="match status" value="2"/>
</dbReference>
<evidence type="ECO:0000259" key="12">
    <source>
        <dbReference type="PROSITE" id="PS51371"/>
    </source>
</evidence>
<dbReference type="AlphaFoldDB" id="W9H8W1"/>
<dbReference type="InterPro" id="IPR011006">
    <property type="entry name" value="CheY-like_superfamily"/>
</dbReference>
<evidence type="ECO:0000259" key="9">
    <source>
        <dbReference type="PROSITE" id="PS50109"/>
    </source>
</evidence>
<sequence length="815" mass="88353">MPEPESRPRDFRAGDVLVSLEPIHRKTACEAVVTRLVEDARWPALAVVDEERRVVGMVSRTDLLSSLAKPFMRDLYQRRPIESLMWRAPLVVDHEAGLDEIGLRIATEAPDTLINGFVITRDGRYAGVGTAIDYMKRQVEQARRRGRDLDVALRAAEGANAAKSFFLANMSHEIRTPLNGILGNLELLKLTDVDVEQCELLHSADVAAQTLLQIIGDVLDFSKIEAGKLEVEKTEVSPVQIVRDVMALLSSQARQRDLRLTATVGPRVPAGVLGDPLRLRQILMNLVGNALKFTKTGGVTLTLGRLDEENGKPMLRFEVADTGVGFAPEKAASLFEPFTQEDGTTTRKFGGTGLGLAICRKLVDMMDGAIECDGVPGEGACFWFTIPVEILRPPIPPEPVDTEGLRVLVVTDDAVTAGSAPHMLTDFGAKVELADCVEEGIAAITEARRAGHAFQVALIDLVAGEDQWRAFTGRVDPMSTRMVLMTPRLDPRLNRAIYAAGFVASLPKPARRDQLRHGVAAAAGQAVQAASEDGSVRDLRALSGSLAGRAATLRILVIDDTRMNQMVAQRQLRQLGLDCDLADNGAIGFELAKATRYSLILTDCHMPEMDGYAFTRALRDWEEDRGRRTPVVAMTANALQGDARKCLDAGMDDYAAKPVRIEKLAEIIRLWALDLGDVAPSSDPPAPVPTSSSAPAPSPTAGDAVDLAQLAEIIGLDDPEILREVLGFFIETFPPLLDGLAQRMVERDRQAVKSVAHAAKGAARNAAAAGLASLLETLERGAPEADWDRLDAIHAEARDAAFGVQDFVLRYIHMA</sequence>
<comment type="caution">
    <text evidence="13">The sequence shown here is derived from an EMBL/GenBank/DDBJ whole genome shotgun (WGS) entry which is preliminary data.</text>
</comment>
<protein>
    <recommendedName>
        <fullName evidence="2">histidine kinase</fullName>
        <ecNumber evidence="2">2.7.13.3</ecNumber>
    </recommendedName>
</protein>
<dbReference type="PATRIC" id="fig|1385369.3.peg.434"/>
<dbReference type="FunFam" id="3.30.565.10:FF:000010">
    <property type="entry name" value="Sensor histidine kinase RcsC"/>
    <property type="match status" value="1"/>
</dbReference>
<feature type="domain" description="Histidine kinase" evidence="9">
    <location>
        <begin position="169"/>
        <end position="390"/>
    </location>
</feature>
<dbReference type="Pfam" id="PF00072">
    <property type="entry name" value="Response_reg"/>
    <property type="match status" value="1"/>
</dbReference>
<feature type="modified residue" description="4-aspartylphosphate" evidence="6">
    <location>
        <position position="460"/>
    </location>
</feature>
<evidence type="ECO:0000256" key="2">
    <source>
        <dbReference type="ARBA" id="ARBA00012438"/>
    </source>
</evidence>
<keyword evidence="7" id="KW-0129">CBS domain</keyword>
<dbReference type="GO" id="GO:0005886">
    <property type="term" value="C:plasma membrane"/>
    <property type="evidence" value="ECO:0007669"/>
    <property type="project" value="UniProtKB-SubCell"/>
</dbReference>
<dbReference type="SMART" id="SM00388">
    <property type="entry name" value="HisKA"/>
    <property type="match status" value="1"/>
</dbReference>
<dbReference type="GO" id="GO:0000155">
    <property type="term" value="F:phosphorelay sensor kinase activity"/>
    <property type="evidence" value="ECO:0007669"/>
    <property type="project" value="InterPro"/>
</dbReference>
<dbReference type="SMART" id="SM00116">
    <property type="entry name" value="CBS"/>
    <property type="match status" value="1"/>
</dbReference>
<keyword evidence="4" id="KW-0902">Two-component regulatory system</keyword>
<reference evidence="13 14" key="1">
    <citation type="submission" date="2013-08" db="EMBL/GenBank/DDBJ databases">
        <title>The genome sequence of Skermanella stibiiresistens.</title>
        <authorList>
            <person name="Zhu W."/>
            <person name="Wang G."/>
        </authorList>
    </citation>
    <scope>NUCLEOTIDE SEQUENCE [LARGE SCALE GENOMIC DNA]</scope>
    <source>
        <strain evidence="13 14">SB22</strain>
    </source>
</reference>
<evidence type="ECO:0000259" key="10">
    <source>
        <dbReference type="PROSITE" id="PS50110"/>
    </source>
</evidence>
<dbReference type="STRING" id="1385369.N825_02205"/>
<evidence type="ECO:0000256" key="5">
    <source>
        <dbReference type="PROSITE-ProRule" id="PRU00110"/>
    </source>
</evidence>
<feature type="compositionally biased region" description="Low complexity" evidence="8">
    <location>
        <begin position="689"/>
        <end position="702"/>
    </location>
</feature>
<dbReference type="Gene3D" id="3.30.565.10">
    <property type="entry name" value="Histidine kinase-like ATPase, C-terminal domain"/>
    <property type="match status" value="1"/>
</dbReference>
<evidence type="ECO:0000256" key="7">
    <source>
        <dbReference type="PROSITE-ProRule" id="PRU00703"/>
    </source>
</evidence>
<dbReference type="PROSITE" id="PS50110">
    <property type="entry name" value="RESPONSE_REGULATORY"/>
    <property type="match status" value="2"/>
</dbReference>
<dbReference type="InterPro" id="IPR008207">
    <property type="entry name" value="Sig_transdc_His_kin_Hpt_dom"/>
</dbReference>
<dbReference type="Proteomes" id="UP000019486">
    <property type="component" value="Unassembled WGS sequence"/>
</dbReference>
<dbReference type="InterPro" id="IPR046342">
    <property type="entry name" value="CBS_dom_sf"/>
</dbReference>
<keyword evidence="13" id="KW-0808">Transferase</keyword>
<dbReference type="SUPFAM" id="SSF47226">
    <property type="entry name" value="Histidine-containing phosphotransfer domain, HPT domain"/>
    <property type="match status" value="1"/>
</dbReference>
<accession>W9H8W1</accession>
<dbReference type="PROSITE" id="PS50894">
    <property type="entry name" value="HPT"/>
    <property type="match status" value="1"/>
</dbReference>
<evidence type="ECO:0000256" key="8">
    <source>
        <dbReference type="SAM" id="MobiDB-lite"/>
    </source>
</evidence>
<dbReference type="RefSeq" id="WP_051511412.1">
    <property type="nucleotide sequence ID" value="NZ_AVFL01000001.1"/>
</dbReference>
<dbReference type="InterPro" id="IPR003661">
    <property type="entry name" value="HisK_dim/P_dom"/>
</dbReference>
<dbReference type="EC" id="2.7.13.3" evidence="2"/>
<feature type="region of interest" description="Disordered" evidence="8">
    <location>
        <begin position="681"/>
        <end position="702"/>
    </location>
</feature>
<evidence type="ECO:0000313" key="13">
    <source>
        <dbReference type="EMBL" id="EWY42695.1"/>
    </source>
</evidence>
<dbReference type="Pfam" id="PF00571">
    <property type="entry name" value="CBS"/>
    <property type="match status" value="1"/>
</dbReference>
<dbReference type="InterPro" id="IPR000644">
    <property type="entry name" value="CBS_dom"/>
</dbReference>
<dbReference type="SMART" id="SM00387">
    <property type="entry name" value="HATPase_c"/>
    <property type="match status" value="1"/>
</dbReference>
<dbReference type="InterPro" id="IPR004358">
    <property type="entry name" value="Sig_transdc_His_kin-like_C"/>
</dbReference>
<dbReference type="InterPro" id="IPR001789">
    <property type="entry name" value="Sig_transdc_resp-reg_receiver"/>
</dbReference>
<keyword evidence="13" id="KW-0418">Kinase</keyword>
<dbReference type="SUPFAM" id="SSF55874">
    <property type="entry name" value="ATPase domain of HSP90 chaperone/DNA topoisomerase II/histidine kinase"/>
    <property type="match status" value="1"/>
</dbReference>
<evidence type="ECO:0000256" key="6">
    <source>
        <dbReference type="PROSITE-ProRule" id="PRU00169"/>
    </source>
</evidence>
<name>W9H8W1_9PROT</name>
<dbReference type="InterPro" id="IPR005467">
    <property type="entry name" value="His_kinase_dom"/>
</dbReference>
<dbReference type="PRINTS" id="PR00344">
    <property type="entry name" value="BCTRLSENSOR"/>
</dbReference>
<dbReference type="CDD" id="cd17546">
    <property type="entry name" value="REC_hyHK_CKI1_RcsC-like"/>
    <property type="match status" value="1"/>
</dbReference>
<dbReference type="SUPFAM" id="SSF47384">
    <property type="entry name" value="Homodimeric domain of signal transducing histidine kinase"/>
    <property type="match status" value="1"/>
</dbReference>
<dbReference type="Pfam" id="PF00512">
    <property type="entry name" value="HisKA"/>
    <property type="match status" value="1"/>
</dbReference>
<feature type="domain" description="Response regulatory" evidence="10">
    <location>
        <begin position="554"/>
        <end position="672"/>
    </location>
</feature>
<dbReference type="Gene3D" id="3.40.50.2300">
    <property type="match status" value="2"/>
</dbReference>
<dbReference type="Pfam" id="PF01627">
    <property type="entry name" value="Hpt"/>
    <property type="match status" value="1"/>
</dbReference>
<dbReference type="PANTHER" id="PTHR45339">
    <property type="entry name" value="HYBRID SIGNAL TRANSDUCTION HISTIDINE KINASE J"/>
    <property type="match status" value="1"/>
</dbReference>
<proteinExistence type="predicted"/>
<dbReference type="PROSITE" id="PS50109">
    <property type="entry name" value="HIS_KIN"/>
    <property type="match status" value="1"/>
</dbReference>
<keyword evidence="3 6" id="KW-0597">Phosphoprotein</keyword>
<dbReference type="CDD" id="cd16922">
    <property type="entry name" value="HATPase_EvgS-ArcB-TorS-like"/>
    <property type="match status" value="1"/>
</dbReference>
<dbReference type="InterPro" id="IPR036641">
    <property type="entry name" value="HPT_dom_sf"/>
</dbReference>
<dbReference type="Pfam" id="PF02518">
    <property type="entry name" value="HATPase_c"/>
    <property type="match status" value="1"/>
</dbReference>
<feature type="modified residue" description="Phosphohistidine" evidence="5">
    <location>
        <position position="757"/>
    </location>
</feature>
<gene>
    <name evidence="13" type="ORF">N825_02205</name>
</gene>
<dbReference type="EMBL" id="AVFL01000001">
    <property type="protein sequence ID" value="EWY42695.1"/>
    <property type="molecule type" value="Genomic_DNA"/>
</dbReference>
<dbReference type="InterPro" id="IPR036890">
    <property type="entry name" value="HATPase_C_sf"/>
</dbReference>
<dbReference type="PROSITE" id="PS51371">
    <property type="entry name" value="CBS"/>
    <property type="match status" value="1"/>
</dbReference>
<dbReference type="Gene3D" id="3.10.580.10">
    <property type="entry name" value="CBS-domain"/>
    <property type="match status" value="1"/>
</dbReference>
<dbReference type="GO" id="GO:0005524">
    <property type="term" value="F:ATP binding"/>
    <property type="evidence" value="ECO:0007669"/>
    <property type="project" value="UniProtKB-KW"/>
</dbReference>
<feature type="domain" description="Response regulatory" evidence="10">
    <location>
        <begin position="406"/>
        <end position="523"/>
    </location>
</feature>
<dbReference type="PANTHER" id="PTHR45339:SF5">
    <property type="entry name" value="HISTIDINE KINASE"/>
    <property type="match status" value="1"/>
</dbReference>
<evidence type="ECO:0000256" key="4">
    <source>
        <dbReference type="ARBA" id="ARBA00023012"/>
    </source>
</evidence>
<evidence type="ECO:0000259" key="11">
    <source>
        <dbReference type="PROSITE" id="PS50894"/>
    </source>
</evidence>
<feature type="domain" description="HPt" evidence="11">
    <location>
        <begin position="718"/>
        <end position="815"/>
    </location>
</feature>
<evidence type="ECO:0000313" key="14">
    <source>
        <dbReference type="Proteomes" id="UP000019486"/>
    </source>
</evidence>
<dbReference type="SUPFAM" id="SSF54631">
    <property type="entry name" value="CBS-domain pair"/>
    <property type="match status" value="1"/>
</dbReference>
<organism evidence="13 14">
    <name type="scientific">Skermanella stibiiresistens SB22</name>
    <dbReference type="NCBI Taxonomy" id="1385369"/>
    <lineage>
        <taxon>Bacteria</taxon>
        <taxon>Pseudomonadati</taxon>
        <taxon>Pseudomonadota</taxon>
        <taxon>Alphaproteobacteria</taxon>
        <taxon>Rhodospirillales</taxon>
        <taxon>Azospirillaceae</taxon>
        <taxon>Skermanella</taxon>
    </lineage>
</organism>
<feature type="modified residue" description="4-aspartylphosphate" evidence="6">
    <location>
        <position position="603"/>
    </location>
</feature>
<dbReference type="CDD" id="cd00082">
    <property type="entry name" value="HisKA"/>
    <property type="match status" value="1"/>
</dbReference>
<dbReference type="InterPro" id="IPR036097">
    <property type="entry name" value="HisK_dim/P_sf"/>
</dbReference>
<keyword evidence="14" id="KW-1185">Reference proteome</keyword>
<comment type="catalytic activity">
    <reaction evidence="1">
        <text>ATP + protein L-histidine = ADP + protein N-phospho-L-histidine.</text>
        <dbReference type="EC" id="2.7.13.3"/>
    </reaction>
</comment>
<dbReference type="Gene3D" id="1.10.287.130">
    <property type="match status" value="1"/>
</dbReference>
<feature type="domain" description="CBS" evidence="12">
    <location>
        <begin position="16"/>
        <end position="75"/>
    </location>
</feature>
<dbReference type="InterPro" id="IPR003594">
    <property type="entry name" value="HATPase_dom"/>
</dbReference>